<dbReference type="InterPro" id="IPR029056">
    <property type="entry name" value="Ribokinase-like"/>
</dbReference>
<dbReference type="InterPro" id="IPR011611">
    <property type="entry name" value="PfkB_dom"/>
</dbReference>
<evidence type="ECO:0000259" key="5">
    <source>
        <dbReference type="Pfam" id="PF00294"/>
    </source>
</evidence>
<dbReference type="RefSeq" id="WP_257529777.1">
    <property type="nucleotide sequence ID" value="NZ_JANKAS010000003.1"/>
</dbReference>
<dbReference type="InterPro" id="IPR002139">
    <property type="entry name" value="Ribo/fructo_kinase"/>
</dbReference>
<dbReference type="SUPFAM" id="SSF53613">
    <property type="entry name" value="Ribokinase-like"/>
    <property type="match status" value="1"/>
</dbReference>
<evidence type="ECO:0000256" key="3">
    <source>
        <dbReference type="ARBA" id="ARBA00022777"/>
    </source>
</evidence>
<gene>
    <name evidence="6" type="ORF">NSA47_04785</name>
</gene>
<dbReference type="PANTHER" id="PTHR10584:SF157">
    <property type="entry name" value="SULFOFRUCTOSE KINASE"/>
    <property type="match status" value="1"/>
</dbReference>
<evidence type="ECO:0000256" key="2">
    <source>
        <dbReference type="ARBA" id="ARBA00022679"/>
    </source>
</evidence>
<dbReference type="EMBL" id="JANKAS010000003">
    <property type="protein sequence ID" value="MCR1898304.1"/>
    <property type="molecule type" value="Genomic_DNA"/>
</dbReference>
<dbReference type="PROSITE" id="PS00584">
    <property type="entry name" value="PFKB_KINASES_2"/>
    <property type="match status" value="1"/>
</dbReference>
<dbReference type="PRINTS" id="PR00990">
    <property type="entry name" value="RIBOKINASE"/>
</dbReference>
<dbReference type="PANTHER" id="PTHR10584">
    <property type="entry name" value="SUGAR KINASE"/>
    <property type="match status" value="1"/>
</dbReference>
<evidence type="ECO:0000256" key="1">
    <source>
        <dbReference type="ARBA" id="ARBA00010688"/>
    </source>
</evidence>
<dbReference type="Proteomes" id="UP001205748">
    <property type="component" value="Unassembled WGS sequence"/>
</dbReference>
<feature type="domain" description="Carbohydrate kinase PfkB" evidence="5">
    <location>
        <begin position="2"/>
        <end position="289"/>
    </location>
</feature>
<dbReference type="InterPro" id="IPR002173">
    <property type="entry name" value="Carboh/pur_kinase_PfkB_CS"/>
</dbReference>
<dbReference type="AlphaFoldDB" id="A0AAE3L2D4"/>
<keyword evidence="2 4" id="KW-0808">Transferase</keyword>
<proteinExistence type="inferred from homology"/>
<organism evidence="6 7">
    <name type="scientific">Irregularibacter muris</name>
    <dbReference type="NCBI Taxonomy" id="1796619"/>
    <lineage>
        <taxon>Bacteria</taxon>
        <taxon>Bacillati</taxon>
        <taxon>Bacillota</taxon>
        <taxon>Clostridia</taxon>
        <taxon>Eubacteriales</taxon>
        <taxon>Eubacteriaceae</taxon>
        <taxon>Irregularibacter</taxon>
    </lineage>
</organism>
<name>A0AAE3L2D4_9FIRM</name>
<comment type="similarity">
    <text evidence="1 4">Belongs to the carbohydrate kinase PfkB family.</text>
</comment>
<protein>
    <submittedName>
        <fullName evidence="6">PfkB family carbohydrate kinase</fullName>
    </submittedName>
</protein>
<keyword evidence="7" id="KW-1185">Reference proteome</keyword>
<accession>A0AAE3L2D4</accession>
<evidence type="ECO:0000313" key="6">
    <source>
        <dbReference type="EMBL" id="MCR1898304.1"/>
    </source>
</evidence>
<comment type="caution">
    <text evidence="6">The sequence shown here is derived from an EMBL/GenBank/DDBJ whole genome shotgun (WGS) entry which is preliminary data.</text>
</comment>
<dbReference type="GO" id="GO:0005829">
    <property type="term" value="C:cytosol"/>
    <property type="evidence" value="ECO:0007669"/>
    <property type="project" value="TreeGrafter"/>
</dbReference>
<dbReference type="Gene3D" id="3.40.1190.20">
    <property type="match status" value="1"/>
</dbReference>
<reference evidence="6" key="1">
    <citation type="submission" date="2022-07" db="EMBL/GenBank/DDBJ databases">
        <title>Enhanced cultured diversity of the mouse gut microbiota enables custom-made synthetic communities.</title>
        <authorList>
            <person name="Afrizal A."/>
        </authorList>
    </citation>
    <scope>NUCLEOTIDE SEQUENCE</scope>
    <source>
        <strain evidence="6">DSM 28593</strain>
    </source>
</reference>
<sequence>MDILCIGHAAYDVTLPLEKYPQENDKYSIEESLEAGGGPAANAAYLLAKWGVKTGFVGLIGEDIYGERIIREFQEVDVDLSLIEIEKNYPTPFSTILINKENGSRTIINRKLPHRGLKINKQLLENIQPKVILVDGHELKASLEILERFPKAISLLDAGSLKEATEILARKVDYLVASEKFAKQYSTIEDLDSAENYKKCMDRLKKLSPQQVVVTLGDQGLIYDKQGEIIKLPAYNAKAIDTTGAGDIFHGAFAYGLLRDFSLMKNLKFSSATSALSVEKLGGRQSIPDLEEVEEKCSGISRKNTIE</sequence>
<dbReference type="Pfam" id="PF00294">
    <property type="entry name" value="PfkB"/>
    <property type="match status" value="1"/>
</dbReference>
<dbReference type="GO" id="GO:0006796">
    <property type="term" value="P:phosphate-containing compound metabolic process"/>
    <property type="evidence" value="ECO:0007669"/>
    <property type="project" value="UniProtKB-ARBA"/>
</dbReference>
<evidence type="ECO:0000313" key="7">
    <source>
        <dbReference type="Proteomes" id="UP001205748"/>
    </source>
</evidence>
<evidence type="ECO:0000256" key="4">
    <source>
        <dbReference type="RuleBase" id="RU003704"/>
    </source>
</evidence>
<dbReference type="GO" id="GO:0016301">
    <property type="term" value="F:kinase activity"/>
    <property type="evidence" value="ECO:0007669"/>
    <property type="project" value="UniProtKB-KW"/>
</dbReference>
<keyword evidence="3 4" id="KW-0418">Kinase</keyword>